<dbReference type="AlphaFoldDB" id="A0A0F9SPP7"/>
<name>A0A0F9SPP7_9ZZZZ</name>
<sequence>MLLTEKRDLVIHTLHESRKFIHYESGGHSLKLDKKHKIIEISFDRDYIW</sequence>
<protein>
    <submittedName>
        <fullName evidence="1">Uncharacterized protein</fullName>
    </submittedName>
</protein>
<reference evidence="1" key="1">
    <citation type="journal article" date="2015" name="Nature">
        <title>Complex archaea that bridge the gap between prokaryotes and eukaryotes.</title>
        <authorList>
            <person name="Spang A."/>
            <person name="Saw J.H."/>
            <person name="Jorgensen S.L."/>
            <person name="Zaremba-Niedzwiedzka K."/>
            <person name="Martijn J."/>
            <person name="Lind A.E."/>
            <person name="van Eijk R."/>
            <person name="Schleper C."/>
            <person name="Guy L."/>
            <person name="Ettema T.J."/>
        </authorList>
    </citation>
    <scope>NUCLEOTIDE SEQUENCE</scope>
</reference>
<proteinExistence type="predicted"/>
<accession>A0A0F9SPP7</accession>
<evidence type="ECO:0000313" key="1">
    <source>
        <dbReference type="EMBL" id="KKN38946.1"/>
    </source>
</evidence>
<dbReference type="EMBL" id="LAZR01001792">
    <property type="protein sequence ID" value="KKN38946.1"/>
    <property type="molecule type" value="Genomic_DNA"/>
</dbReference>
<organism evidence="1">
    <name type="scientific">marine sediment metagenome</name>
    <dbReference type="NCBI Taxonomy" id="412755"/>
    <lineage>
        <taxon>unclassified sequences</taxon>
        <taxon>metagenomes</taxon>
        <taxon>ecological metagenomes</taxon>
    </lineage>
</organism>
<gene>
    <name evidence="1" type="ORF">LCGC14_0748200</name>
</gene>
<feature type="non-terminal residue" evidence="1">
    <location>
        <position position="49"/>
    </location>
</feature>
<comment type="caution">
    <text evidence="1">The sequence shown here is derived from an EMBL/GenBank/DDBJ whole genome shotgun (WGS) entry which is preliminary data.</text>
</comment>